<keyword evidence="2" id="KW-1185">Reference proteome</keyword>
<dbReference type="RefSeq" id="WP_067999955.1">
    <property type="nucleotide sequence ID" value="NZ_QQBC01000005.1"/>
</dbReference>
<reference evidence="1 2" key="1">
    <citation type="submission" date="2018-07" db="EMBL/GenBank/DDBJ databases">
        <title>Genomic Encyclopedia of Type Strains, Phase IV (KMG-IV): sequencing the most valuable type-strain genomes for metagenomic binning, comparative biology and taxonomic classification.</title>
        <authorList>
            <person name="Goeker M."/>
        </authorList>
    </citation>
    <scope>NUCLEOTIDE SEQUENCE [LARGE SCALE GENOMIC DNA]</scope>
    <source>
        <strain evidence="1 2">DSM 44290</strain>
    </source>
</reference>
<organism evidence="1 2">
    <name type="scientific">Nocardia pseudobrasiliensis</name>
    <dbReference type="NCBI Taxonomy" id="45979"/>
    <lineage>
        <taxon>Bacteria</taxon>
        <taxon>Bacillati</taxon>
        <taxon>Actinomycetota</taxon>
        <taxon>Actinomycetes</taxon>
        <taxon>Mycobacteriales</taxon>
        <taxon>Nocardiaceae</taxon>
        <taxon>Nocardia</taxon>
    </lineage>
</organism>
<dbReference type="STRING" id="1210086.GCA_001613105_04106"/>
<protein>
    <submittedName>
        <fullName evidence="1">Uncharacterized protein</fullName>
    </submittedName>
</protein>
<evidence type="ECO:0000313" key="1">
    <source>
        <dbReference type="EMBL" id="RDI65742.1"/>
    </source>
</evidence>
<dbReference type="EMBL" id="QQBC01000005">
    <property type="protein sequence ID" value="RDI65742.1"/>
    <property type="molecule type" value="Genomic_DNA"/>
</dbReference>
<name>A0A370I4V0_9NOCA</name>
<comment type="caution">
    <text evidence="1">The sequence shown here is derived from an EMBL/GenBank/DDBJ whole genome shotgun (WGS) entry which is preliminary data.</text>
</comment>
<dbReference type="AlphaFoldDB" id="A0A370I4V0"/>
<gene>
    <name evidence="1" type="ORF">DFR76_10557</name>
</gene>
<evidence type="ECO:0000313" key="2">
    <source>
        <dbReference type="Proteomes" id="UP000254869"/>
    </source>
</evidence>
<accession>A0A370I4V0</accession>
<sequence>MSLFVRPGPQQVVVLLRAVADAVRNGDAGAAQAAVGCGYLHGLTDVEIAAAIECGRAETPIGGPVLSLEELRRQPSMRR</sequence>
<proteinExistence type="predicted"/>
<dbReference type="Proteomes" id="UP000254869">
    <property type="component" value="Unassembled WGS sequence"/>
</dbReference>